<dbReference type="SUPFAM" id="SSF103481">
    <property type="entry name" value="Multidrug resistance efflux transporter EmrE"/>
    <property type="match status" value="2"/>
</dbReference>
<feature type="transmembrane region" description="Helical" evidence="1">
    <location>
        <begin position="249"/>
        <end position="273"/>
    </location>
</feature>
<dbReference type="Pfam" id="PF00892">
    <property type="entry name" value="EamA"/>
    <property type="match status" value="2"/>
</dbReference>
<feature type="transmembrane region" description="Helical" evidence="1">
    <location>
        <begin position="12"/>
        <end position="32"/>
    </location>
</feature>
<feature type="transmembrane region" description="Helical" evidence="1">
    <location>
        <begin position="224"/>
        <end position="242"/>
    </location>
</feature>
<dbReference type="Proteomes" id="UP000036097">
    <property type="component" value="Unassembled WGS sequence"/>
</dbReference>
<feature type="transmembrane region" description="Helical" evidence="1">
    <location>
        <begin position="125"/>
        <end position="146"/>
    </location>
</feature>
<dbReference type="PANTHER" id="PTHR22911">
    <property type="entry name" value="ACYL-MALONYL CONDENSING ENZYME-RELATED"/>
    <property type="match status" value="1"/>
</dbReference>
<keyword evidence="4" id="KW-1185">Reference proteome</keyword>
<dbReference type="STRING" id="1195763.ABT56_11495"/>
<dbReference type="RefSeq" id="WP_047879005.1">
    <property type="nucleotide sequence ID" value="NZ_LDOT01000013.1"/>
</dbReference>
<gene>
    <name evidence="3" type="ORF">ABT56_11495</name>
</gene>
<dbReference type="InterPro" id="IPR037185">
    <property type="entry name" value="EmrE-like"/>
</dbReference>
<comment type="caution">
    <text evidence="3">The sequence shown here is derived from an EMBL/GenBank/DDBJ whole genome shotgun (WGS) entry which is preliminary data.</text>
</comment>
<evidence type="ECO:0000256" key="1">
    <source>
        <dbReference type="SAM" id="Phobius"/>
    </source>
</evidence>
<feature type="transmembrane region" description="Helical" evidence="1">
    <location>
        <begin position="279"/>
        <end position="301"/>
    </location>
</feature>
<reference evidence="3 4" key="1">
    <citation type="submission" date="2015-05" db="EMBL/GenBank/DDBJ databases">
        <title>Photobacterium galathea sp. nov.</title>
        <authorList>
            <person name="Machado H."/>
            <person name="Gram L."/>
        </authorList>
    </citation>
    <scope>NUCLEOTIDE SEQUENCE [LARGE SCALE GENOMIC DNA]</scope>
    <source>
        <strain evidence="3 4">CGMCC 1.12159</strain>
    </source>
</reference>
<accession>A0A0J1H189</accession>
<evidence type="ECO:0000313" key="3">
    <source>
        <dbReference type="EMBL" id="KLV05598.1"/>
    </source>
</evidence>
<keyword evidence="1" id="KW-0812">Transmembrane</keyword>
<feature type="domain" description="EamA" evidence="2">
    <location>
        <begin position="163"/>
        <end position="291"/>
    </location>
</feature>
<dbReference type="PANTHER" id="PTHR22911:SF76">
    <property type="entry name" value="EAMA DOMAIN-CONTAINING PROTEIN"/>
    <property type="match status" value="1"/>
</dbReference>
<dbReference type="GO" id="GO:0016020">
    <property type="term" value="C:membrane"/>
    <property type="evidence" value="ECO:0007669"/>
    <property type="project" value="InterPro"/>
</dbReference>
<feature type="transmembrane region" description="Helical" evidence="1">
    <location>
        <begin position="71"/>
        <end position="90"/>
    </location>
</feature>
<feature type="transmembrane region" description="Helical" evidence="1">
    <location>
        <begin position="38"/>
        <end position="59"/>
    </location>
</feature>
<dbReference type="OrthoDB" id="4485708at2"/>
<proteinExistence type="predicted"/>
<protein>
    <submittedName>
        <fullName evidence="3">Membrane protein</fullName>
    </submittedName>
</protein>
<dbReference type="EMBL" id="LDOT01000013">
    <property type="protein sequence ID" value="KLV05598.1"/>
    <property type="molecule type" value="Genomic_DNA"/>
</dbReference>
<feature type="transmembrane region" description="Helical" evidence="1">
    <location>
        <begin position="96"/>
        <end position="118"/>
    </location>
</feature>
<name>A0A0J1H189_9GAMM</name>
<evidence type="ECO:0000259" key="2">
    <source>
        <dbReference type="Pfam" id="PF00892"/>
    </source>
</evidence>
<dbReference type="AlphaFoldDB" id="A0A0J1H189"/>
<dbReference type="InterPro" id="IPR000620">
    <property type="entry name" value="EamA_dom"/>
</dbReference>
<dbReference type="PATRIC" id="fig|1195763.3.peg.2416"/>
<sequence length="315" mass="34038">MSWTDNAKVVGFVSAFGAATLMGFVGFFARHINAQGDVIAFSRMMFGAILFFFILMRLGRLSDLKKYKLSPSMIASGFFMGTCLSAYVAATQHTSIANAVFFIYVGPIISSLLAIIFLKEPLKPITLFAISAVFVGMLLIVGLVKFTPGGIEVGISFSKETFFGDMLALASGVGYGLFLFFGRYRTDVPGDVRSFWNFVFAVGGICMLFIFTNPSVAQMTATDWVWWIAIGIVCGFGALSLCTIATRNLLAVEFACVSYWECVVASIIGILIFNEPLSMAQSIGGLLIILGGVSEMGLGLVNNLKNRHKAKVVTP</sequence>
<feature type="domain" description="EamA" evidence="2">
    <location>
        <begin position="11"/>
        <end position="141"/>
    </location>
</feature>
<keyword evidence="1" id="KW-1133">Transmembrane helix</keyword>
<evidence type="ECO:0000313" key="4">
    <source>
        <dbReference type="Proteomes" id="UP000036097"/>
    </source>
</evidence>
<feature type="transmembrane region" description="Helical" evidence="1">
    <location>
        <begin position="166"/>
        <end position="182"/>
    </location>
</feature>
<organism evidence="3 4">
    <name type="scientific">Photobacterium aquae</name>
    <dbReference type="NCBI Taxonomy" id="1195763"/>
    <lineage>
        <taxon>Bacteria</taxon>
        <taxon>Pseudomonadati</taxon>
        <taxon>Pseudomonadota</taxon>
        <taxon>Gammaproteobacteria</taxon>
        <taxon>Vibrionales</taxon>
        <taxon>Vibrionaceae</taxon>
        <taxon>Photobacterium</taxon>
    </lineage>
</organism>
<feature type="transmembrane region" description="Helical" evidence="1">
    <location>
        <begin position="194"/>
        <end position="212"/>
    </location>
</feature>
<keyword evidence="1" id="KW-0472">Membrane</keyword>